<evidence type="ECO:0000256" key="5">
    <source>
        <dbReference type="ARBA" id="ARBA00022989"/>
    </source>
</evidence>
<dbReference type="InterPro" id="IPR020846">
    <property type="entry name" value="MFS_dom"/>
</dbReference>
<dbReference type="Gene3D" id="1.20.1250.20">
    <property type="entry name" value="MFS general substrate transporter like domains"/>
    <property type="match status" value="2"/>
</dbReference>
<feature type="compositionally biased region" description="Basic and acidic residues" evidence="7">
    <location>
        <begin position="516"/>
        <end position="525"/>
    </location>
</feature>
<feature type="transmembrane region" description="Helical" evidence="8">
    <location>
        <begin position="145"/>
        <end position="166"/>
    </location>
</feature>
<dbReference type="EMBL" id="HBUF01314044">
    <property type="protein sequence ID" value="CAG6693738.1"/>
    <property type="molecule type" value="Transcribed_RNA"/>
</dbReference>
<accession>A0A8D8VA27</accession>
<feature type="transmembrane region" description="Helical" evidence="8">
    <location>
        <begin position="434"/>
        <end position="455"/>
    </location>
</feature>
<dbReference type="SUPFAM" id="SSF103473">
    <property type="entry name" value="MFS general substrate transporter"/>
    <property type="match status" value="1"/>
</dbReference>
<evidence type="ECO:0000256" key="4">
    <source>
        <dbReference type="ARBA" id="ARBA00022847"/>
    </source>
</evidence>
<keyword evidence="3 8" id="KW-0812">Transmembrane</keyword>
<dbReference type="FunFam" id="1.20.1250.20:FF:000003">
    <property type="entry name" value="Solute carrier family 17 member 3"/>
    <property type="match status" value="1"/>
</dbReference>
<sequence length="525" mass="57371">MGWTVRRGYWYVCFFGFACNYMIRVNLNIAITAMVRTNAAVSASSDTTGSCVVTEKHAGGASVASLVEDEANFLLLRSERDTTLAAESNRTNGTREQDGAGVEDQSLFLWDSHIQNFVLGSFFWLHWTSQIPGGILARTLGTKTVFGLSNLAMFIISFMLPAAAYWDHKALAALRVVQGLIGGLAWPSMHYLVAHWIPPNERSIFMTSYLGSSFGLALSYPLCGFVIDLLGWEAAFYITGAIGVVWYLVWMYMVYDTPDQHPRISVDEKEYIQSALGDTVSSKKLPVPWGTILTSVPVWSTMLVQWGVGWGLHTLMTQGPSYLKYVYGWKPSQAGIWLGVPHLVRTACAVIFSWTADKMLTTKFMGVTGVRKTFIFVGACLHGMLLFGVAFSGCNAALAILFLTLSTATTGASAAGQLAIMIDLAPNFASVLQGVSGMLGVIPGFISPLVVAYFTQDDQSVTSWQKVFILSAVVIALPGFLYMFLGTAKIQPWNDPINKPSAPANGKHTNSTYTESETKEKTTKF</sequence>
<dbReference type="InterPro" id="IPR050382">
    <property type="entry name" value="MFS_Na/Anion_cotransporter"/>
</dbReference>
<dbReference type="EMBL" id="HBUF01359310">
    <property type="protein sequence ID" value="CAG6719746.1"/>
    <property type="molecule type" value="Transcribed_RNA"/>
</dbReference>
<keyword evidence="2" id="KW-0813">Transport</keyword>
<keyword evidence="5 8" id="KW-1133">Transmembrane helix</keyword>
<evidence type="ECO:0000256" key="3">
    <source>
        <dbReference type="ARBA" id="ARBA00022692"/>
    </source>
</evidence>
<dbReference type="PROSITE" id="PS51257">
    <property type="entry name" value="PROKAR_LIPOPROTEIN"/>
    <property type="match status" value="1"/>
</dbReference>
<keyword evidence="6 8" id="KW-0472">Membrane</keyword>
<reference evidence="10" key="1">
    <citation type="submission" date="2021-05" db="EMBL/GenBank/DDBJ databases">
        <authorList>
            <person name="Alioto T."/>
            <person name="Alioto T."/>
            <person name="Gomez Garrido J."/>
        </authorList>
    </citation>
    <scope>NUCLEOTIDE SEQUENCE</scope>
</reference>
<dbReference type="AlphaFoldDB" id="A0A8D8VA27"/>
<dbReference type="GO" id="GO:0006820">
    <property type="term" value="P:monoatomic anion transport"/>
    <property type="evidence" value="ECO:0007669"/>
    <property type="project" value="TreeGrafter"/>
</dbReference>
<feature type="transmembrane region" description="Helical" evidence="8">
    <location>
        <begin position="467"/>
        <end position="485"/>
    </location>
</feature>
<dbReference type="GO" id="GO:0015293">
    <property type="term" value="F:symporter activity"/>
    <property type="evidence" value="ECO:0007669"/>
    <property type="project" value="UniProtKB-KW"/>
</dbReference>
<evidence type="ECO:0000313" key="10">
    <source>
        <dbReference type="EMBL" id="CAG6719746.1"/>
    </source>
</evidence>
<dbReference type="EMBL" id="HBUF01314045">
    <property type="protein sequence ID" value="CAG6693741.1"/>
    <property type="molecule type" value="Transcribed_RNA"/>
</dbReference>
<evidence type="ECO:0000256" key="1">
    <source>
        <dbReference type="ARBA" id="ARBA00004141"/>
    </source>
</evidence>
<dbReference type="PROSITE" id="PS50850">
    <property type="entry name" value="MFS"/>
    <property type="match status" value="1"/>
</dbReference>
<feature type="transmembrane region" description="Helical" evidence="8">
    <location>
        <begin position="374"/>
        <end position="391"/>
    </location>
</feature>
<dbReference type="EMBL" id="HBUF01359311">
    <property type="protein sequence ID" value="CAG6719747.1"/>
    <property type="molecule type" value="Transcribed_RNA"/>
</dbReference>
<name>A0A8D8VA27_9HEMI</name>
<dbReference type="PANTHER" id="PTHR11662">
    <property type="entry name" value="SOLUTE CARRIER FAMILY 17"/>
    <property type="match status" value="1"/>
</dbReference>
<evidence type="ECO:0000256" key="6">
    <source>
        <dbReference type="ARBA" id="ARBA00023136"/>
    </source>
</evidence>
<protein>
    <submittedName>
        <fullName evidence="10">Sialin</fullName>
    </submittedName>
</protein>
<feature type="transmembrane region" description="Helical" evidence="8">
    <location>
        <begin position="172"/>
        <end position="192"/>
    </location>
</feature>
<dbReference type="Pfam" id="PF07690">
    <property type="entry name" value="MFS_1"/>
    <property type="match status" value="1"/>
</dbReference>
<feature type="transmembrane region" description="Helical" evidence="8">
    <location>
        <begin position="398"/>
        <end position="422"/>
    </location>
</feature>
<evidence type="ECO:0000256" key="2">
    <source>
        <dbReference type="ARBA" id="ARBA00022448"/>
    </source>
</evidence>
<dbReference type="InterPro" id="IPR036259">
    <property type="entry name" value="MFS_trans_sf"/>
</dbReference>
<feature type="transmembrane region" description="Helical" evidence="8">
    <location>
        <begin position="204"/>
        <end position="222"/>
    </location>
</feature>
<organism evidence="10">
    <name type="scientific">Cacopsylla melanoneura</name>
    <dbReference type="NCBI Taxonomy" id="428564"/>
    <lineage>
        <taxon>Eukaryota</taxon>
        <taxon>Metazoa</taxon>
        <taxon>Ecdysozoa</taxon>
        <taxon>Arthropoda</taxon>
        <taxon>Hexapoda</taxon>
        <taxon>Insecta</taxon>
        <taxon>Pterygota</taxon>
        <taxon>Neoptera</taxon>
        <taxon>Paraneoptera</taxon>
        <taxon>Hemiptera</taxon>
        <taxon>Sternorrhyncha</taxon>
        <taxon>Psylloidea</taxon>
        <taxon>Psyllidae</taxon>
        <taxon>Psyllinae</taxon>
        <taxon>Cacopsylla</taxon>
    </lineage>
</organism>
<feature type="domain" description="Major facilitator superfamily (MFS) profile" evidence="9">
    <location>
        <begin position="57"/>
        <end position="490"/>
    </location>
</feature>
<keyword evidence="4" id="KW-0769">Symport</keyword>
<feature type="transmembrane region" description="Helical" evidence="8">
    <location>
        <begin position="234"/>
        <end position="255"/>
    </location>
</feature>
<proteinExistence type="predicted"/>
<dbReference type="PANTHER" id="PTHR11662:SF79">
    <property type="entry name" value="NA[+]-DEPENDENT INORGANIC PHOSPHATE COTRANSPORTER, ISOFORM A"/>
    <property type="match status" value="1"/>
</dbReference>
<evidence type="ECO:0000259" key="9">
    <source>
        <dbReference type="PROSITE" id="PS50850"/>
    </source>
</evidence>
<evidence type="ECO:0000256" key="8">
    <source>
        <dbReference type="SAM" id="Phobius"/>
    </source>
</evidence>
<feature type="region of interest" description="Disordered" evidence="7">
    <location>
        <begin position="499"/>
        <end position="525"/>
    </location>
</feature>
<comment type="subcellular location">
    <subcellularLocation>
        <location evidence="1">Membrane</location>
        <topology evidence="1">Multi-pass membrane protein</topology>
    </subcellularLocation>
</comment>
<feature type="transmembrane region" description="Helical" evidence="8">
    <location>
        <begin position="334"/>
        <end position="354"/>
    </location>
</feature>
<dbReference type="EMBL" id="HBUF01359309">
    <property type="protein sequence ID" value="CAG6719745.1"/>
    <property type="molecule type" value="Transcribed_RNA"/>
</dbReference>
<dbReference type="GO" id="GO:0016020">
    <property type="term" value="C:membrane"/>
    <property type="evidence" value="ECO:0007669"/>
    <property type="project" value="UniProtKB-SubCell"/>
</dbReference>
<evidence type="ECO:0000256" key="7">
    <source>
        <dbReference type="SAM" id="MobiDB-lite"/>
    </source>
</evidence>
<dbReference type="InterPro" id="IPR011701">
    <property type="entry name" value="MFS"/>
</dbReference>